<reference evidence="1" key="1">
    <citation type="submission" date="2020-10" db="EMBL/GenBank/DDBJ databases">
        <title>Connecting structure to function with the recovery of over 1000 high-quality activated sludge metagenome-assembled genomes encoding full-length rRNA genes using long-read sequencing.</title>
        <authorList>
            <person name="Singleton C.M."/>
            <person name="Petriglieri F."/>
            <person name="Kristensen J.M."/>
            <person name="Kirkegaard R.H."/>
            <person name="Michaelsen T.Y."/>
            <person name="Andersen M.H."/>
            <person name="Karst S.M."/>
            <person name="Dueholm M.S."/>
            <person name="Nielsen P.H."/>
            <person name="Albertsen M."/>
        </authorList>
    </citation>
    <scope>NUCLEOTIDE SEQUENCE</scope>
    <source>
        <strain evidence="1">Ribe_18-Q3-R11-54_MAXAC.001</strain>
    </source>
</reference>
<sequence>MTIARERWQQHLKTQGGYYRTKAAELRAVRPELQRRCRHRRPGQRRHV</sequence>
<dbReference type="EMBL" id="JADKGK010000022">
    <property type="protein sequence ID" value="MBL0004934.1"/>
    <property type="molecule type" value="Genomic_DNA"/>
</dbReference>
<evidence type="ECO:0000313" key="1">
    <source>
        <dbReference type="EMBL" id="MBL0004934.1"/>
    </source>
</evidence>
<organism evidence="1 2">
    <name type="scientific">Candidatus Phosphoribacter hodrii</name>
    <dbReference type="NCBI Taxonomy" id="2953743"/>
    <lineage>
        <taxon>Bacteria</taxon>
        <taxon>Bacillati</taxon>
        <taxon>Actinomycetota</taxon>
        <taxon>Actinomycetes</taxon>
        <taxon>Micrococcales</taxon>
        <taxon>Dermatophilaceae</taxon>
        <taxon>Candidatus Phosphoribacter</taxon>
    </lineage>
</organism>
<gene>
    <name evidence="1" type="ORF">IPP00_13420</name>
</gene>
<comment type="caution">
    <text evidence="1">The sequence shown here is derived from an EMBL/GenBank/DDBJ whole genome shotgun (WGS) entry which is preliminary data.</text>
</comment>
<proteinExistence type="predicted"/>
<protein>
    <submittedName>
        <fullName evidence="1">Uncharacterized protein</fullName>
    </submittedName>
</protein>
<dbReference type="AlphaFoldDB" id="A0A9D7XXS6"/>
<accession>A0A9D7XXS6</accession>
<name>A0A9D7XXS6_9MICO</name>
<dbReference type="Proteomes" id="UP000886632">
    <property type="component" value="Unassembled WGS sequence"/>
</dbReference>
<evidence type="ECO:0000313" key="2">
    <source>
        <dbReference type="Proteomes" id="UP000886632"/>
    </source>
</evidence>